<dbReference type="Pfam" id="PF03125">
    <property type="entry name" value="Sre"/>
    <property type="match status" value="1"/>
</dbReference>
<keyword evidence="2" id="KW-1133">Transmembrane helix</keyword>
<dbReference type="InterPro" id="IPR052860">
    <property type="entry name" value="NRL-GPCR1"/>
</dbReference>
<dbReference type="PANTHER" id="PTHR47521">
    <property type="entry name" value="SERPENTINE RECEPTOR, CLASS E (EPSILON)-RELATED"/>
    <property type="match status" value="1"/>
</dbReference>
<dbReference type="PANTHER" id="PTHR47521:SF7">
    <property type="entry name" value="SERPENTINE RECEPTOR CLASS EPSILON-6"/>
    <property type="match status" value="1"/>
</dbReference>
<organism evidence="3 4">
    <name type="scientific">Pristionchus mayeri</name>
    <dbReference type="NCBI Taxonomy" id="1317129"/>
    <lineage>
        <taxon>Eukaryota</taxon>
        <taxon>Metazoa</taxon>
        <taxon>Ecdysozoa</taxon>
        <taxon>Nematoda</taxon>
        <taxon>Chromadorea</taxon>
        <taxon>Rhabditida</taxon>
        <taxon>Rhabditina</taxon>
        <taxon>Diplogasteromorpha</taxon>
        <taxon>Diplogasteroidea</taxon>
        <taxon>Neodiplogasteridae</taxon>
        <taxon>Pristionchus</taxon>
    </lineage>
</organism>
<evidence type="ECO:0000313" key="4">
    <source>
        <dbReference type="Proteomes" id="UP001328107"/>
    </source>
</evidence>
<feature type="non-terminal residue" evidence="3">
    <location>
        <position position="116"/>
    </location>
</feature>
<dbReference type="AlphaFoldDB" id="A0AAN5CMR9"/>
<name>A0AAN5CMR9_9BILA</name>
<comment type="similarity">
    <text evidence="1">Belongs to the nematode receptor-like protein sre family.</text>
</comment>
<gene>
    <name evidence="3" type="ORF">PMAYCL1PPCAC_17453</name>
</gene>
<accession>A0AAN5CMR9</accession>
<dbReference type="EMBL" id="BTRK01000004">
    <property type="protein sequence ID" value="GMR47258.1"/>
    <property type="molecule type" value="Genomic_DNA"/>
</dbReference>
<comment type="caution">
    <text evidence="3">The sequence shown here is derived from an EMBL/GenBank/DDBJ whole genome shotgun (WGS) entry which is preliminary data.</text>
</comment>
<keyword evidence="4" id="KW-1185">Reference proteome</keyword>
<proteinExistence type="inferred from homology"/>
<feature type="transmembrane region" description="Helical" evidence="2">
    <location>
        <begin position="50"/>
        <end position="69"/>
    </location>
</feature>
<evidence type="ECO:0000256" key="1">
    <source>
        <dbReference type="ARBA" id="ARBA00006803"/>
    </source>
</evidence>
<dbReference type="Proteomes" id="UP001328107">
    <property type="component" value="Unassembled WGS sequence"/>
</dbReference>
<evidence type="ECO:0000313" key="3">
    <source>
        <dbReference type="EMBL" id="GMR47258.1"/>
    </source>
</evidence>
<keyword evidence="2" id="KW-0812">Transmembrane</keyword>
<dbReference type="InterPro" id="IPR004151">
    <property type="entry name" value="7TM_GPCR_serpentine_rcpt_Sre"/>
</dbReference>
<dbReference type="GO" id="GO:0016020">
    <property type="term" value="C:membrane"/>
    <property type="evidence" value="ECO:0007669"/>
    <property type="project" value="InterPro"/>
</dbReference>
<dbReference type="GO" id="GO:0007606">
    <property type="term" value="P:sensory perception of chemical stimulus"/>
    <property type="evidence" value="ECO:0007669"/>
    <property type="project" value="InterPro"/>
</dbReference>
<feature type="non-terminal residue" evidence="3">
    <location>
        <position position="1"/>
    </location>
</feature>
<feature type="transmembrane region" description="Helical" evidence="2">
    <location>
        <begin position="81"/>
        <end position="101"/>
    </location>
</feature>
<reference evidence="4" key="1">
    <citation type="submission" date="2022-10" db="EMBL/GenBank/DDBJ databases">
        <title>Genome assembly of Pristionchus species.</title>
        <authorList>
            <person name="Yoshida K."/>
            <person name="Sommer R.J."/>
        </authorList>
    </citation>
    <scope>NUCLEOTIDE SEQUENCE [LARGE SCALE GENOMIC DNA]</scope>
    <source>
        <strain evidence="4">RS5460</strain>
    </source>
</reference>
<evidence type="ECO:0000256" key="2">
    <source>
        <dbReference type="SAM" id="Phobius"/>
    </source>
</evidence>
<keyword evidence="2" id="KW-0472">Membrane</keyword>
<protein>
    <submittedName>
        <fullName evidence="3">Uncharacterized protein</fullName>
    </submittedName>
</protein>
<sequence>LDSFQGFAIIFRTNRKAFDRMKSGAQVGNYSVARTFQVKENLEVLRYMQWMGRGWIVSNTVSFVTYGFFMFGPEGYDSIRALSYNIFEIFVALNFLVFYILSISGNSHIWKQFTSI</sequence>